<proteinExistence type="inferred from homology"/>
<dbReference type="InterPro" id="IPR014748">
    <property type="entry name" value="Enoyl-CoA_hydra_C"/>
</dbReference>
<organism evidence="3 4">
    <name type="scientific">Mameliella alba</name>
    <dbReference type="NCBI Taxonomy" id="561184"/>
    <lineage>
        <taxon>Bacteria</taxon>
        <taxon>Pseudomonadati</taxon>
        <taxon>Pseudomonadota</taxon>
        <taxon>Alphaproteobacteria</taxon>
        <taxon>Rhodobacterales</taxon>
        <taxon>Roseobacteraceae</taxon>
        <taxon>Mameliella</taxon>
    </lineage>
</organism>
<evidence type="ECO:0000313" key="3">
    <source>
        <dbReference type="EMBL" id="KHQ51796.1"/>
    </source>
</evidence>
<keyword evidence="3" id="KW-0413">Isomerase</keyword>
<dbReference type="Proteomes" id="UP000030960">
    <property type="component" value="Unassembled WGS sequence"/>
</dbReference>
<protein>
    <submittedName>
        <fullName evidence="3">Enoyl-CoA hydratase/isomerase</fullName>
    </submittedName>
</protein>
<dbReference type="Gene3D" id="1.10.12.10">
    <property type="entry name" value="Lyase 2-enoyl-coa Hydratase, Chain A, domain 2"/>
    <property type="match status" value="1"/>
</dbReference>
<dbReference type="PANTHER" id="PTHR11941">
    <property type="entry name" value="ENOYL-COA HYDRATASE-RELATED"/>
    <property type="match status" value="1"/>
</dbReference>
<evidence type="ECO:0000256" key="1">
    <source>
        <dbReference type="ARBA" id="ARBA00005254"/>
    </source>
</evidence>
<keyword evidence="2" id="KW-0456">Lyase</keyword>
<dbReference type="PANTHER" id="PTHR11941:SF54">
    <property type="entry name" value="ENOYL-COA HYDRATASE, MITOCHONDRIAL"/>
    <property type="match status" value="1"/>
</dbReference>
<dbReference type="InterPro" id="IPR029045">
    <property type="entry name" value="ClpP/crotonase-like_dom_sf"/>
</dbReference>
<evidence type="ECO:0000313" key="4">
    <source>
        <dbReference type="Proteomes" id="UP000030960"/>
    </source>
</evidence>
<dbReference type="GO" id="GO:0006635">
    <property type="term" value="P:fatty acid beta-oxidation"/>
    <property type="evidence" value="ECO:0007669"/>
    <property type="project" value="TreeGrafter"/>
</dbReference>
<dbReference type="CDD" id="cd06558">
    <property type="entry name" value="crotonase-like"/>
    <property type="match status" value="1"/>
</dbReference>
<gene>
    <name evidence="3" type="ORF">OA50_03698</name>
</gene>
<dbReference type="STRING" id="561184.SAMN05216376_104127"/>
<keyword evidence="4" id="KW-1185">Reference proteome</keyword>
<dbReference type="GO" id="GO:0016836">
    <property type="term" value="F:hydro-lyase activity"/>
    <property type="evidence" value="ECO:0007669"/>
    <property type="project" value="UniProtKB-ARBA"/>
</dbReference>
<reference evidence="3 4" key="1">
    <citation type="submission" date="2014-10" db="EMBL/GenBank/DDBJ databases">
        <title>Genome sequence of Ponticoccus sp. strain UMTAT08 isolated from clonal culture of toxic dinoflagellate Alexandrium tamiyavanichii.</title>
        <authorList>
            <person name="Gan H.Y."/>
            <person name="Muhd D.-D."/>
            <person name="Mohd Noor M.E."/>
            <person name="Yeong Y.S."/>
            <person name="Usup G."/>
        </authorList>
    </citation>
    <scope>NUCLEOTIDE SEQUENCE [LARGE SCALE GENOMIC DNA]</scope>
    <source>
        <strain evidence="3 4">UMTAT08</strain>
    </source>
</reference>
<accession>A0A0B3S535</accession>
<dbReference type="SUPFAM" id="SSF52096">
    <property type="entry name" value="ClpP/crotonase"/>
    <property type="match status" value="1"/>
</dbReference>
<comment type="similarity">
    <text evidence="1">Belongs to the enoyl-CoA hydratase/isomerase family.</text>
</comment>
<sequence length="215" mass="22910">MRSRPDRRALVITSAGTKAFSAGADIDGLAGRGLVDELDGTLKGQRVFDRLSRLRQPLIAYVNGYALGGGCELALACTFRVAAPRARLGLSEVKLGLVPGYGGTQRLIGTGRALDLMLSDDMLGPEDALAMGLINRMIPEDEGLDGALAYAARFADKSPVAMSLIRESVRQGMDLPLNNGLVIEAQNSVLSYRTADGQEGLNAFLAKRSPQFKDE</sequence>
<name>A0A0B3S535_9RHOB</name>
<dbReference type="Gene3D" id="3.90.226.10">
    <property type="entry name" value="2-enoyl-CoA Hydratase, Chain A, domain 1"/>
    <property type="match status" value="1"/>
</dbReference>
<dbReference type="GO" id="GO:0016853">
    <property type="term" value="F:isomerase activity"/>
    <property type="evidence" value="ECO:0007669"/>
    <property type="project" value="UniProtKB-KW"/>
</dbReference>
<dbReference type="InterPro" id="IPR001753">
    <property type="entry name" value="Enoyl-CoA_hydra/iso"/>
</dbReference>
<dbReference type="EMBL" id="JSUQ01000015">
    <property type="protein sequence ID" value="KHQ51796.1"/>
    <property type="molecule type" value="Genomic_DNA"/>
</dbReference>
<dbReference type="FunFam" id="1.10.12.10:FF:000001">
    <property type="entry name" value="Probable enoyl-CoA hydratase, mitochondrial"/>
    <property type="match status" value="1"/>
</dbReference>
<dbReference type="RefSeq" id="WP_223306249.1">
    <property type="nucleotide sequence ID" value="NZ_JSUQ01000015.1"/>
</dbReference>
<comment type="caution">
    <text evidence="3">The sequence shown here is derived from an EMBL/GenBank/DDBJ whole genome shotgun (WGS) entry which is preliminary data.</text>
</comment>
<dbReference type="AlphaFoldDB" id="A0A0B3S535"/>
<dbReference type="Pfam" id="PF00378">
    <property type="entry name" value="ECH_1"/>
    <property type="match status" value="1"/>
</dbReference>
<evidence type="ECO:0000256" key="2">
    <source>
        <dbReference type="ARBA" id="ARBA00023239"/>
    </source>
</evidence>